<comment type="similarity">
    <text evidence="1">Belongs to the DRM1/ARP family.</text>
</comment>
<dbReference type="InterPro" id="IPR008406">
    <property type="entry name" value="DRM/ARP"/>
</dbReference>
<dbReference type="OrthoDB" id="1912652at2759"/>
<evidence type="ECO:0000256" key="1">
    <source>
        <dbReference type="ARBA" id="ARBA00010502"/>
    </source>
</evidence>
<dbReference type="Proteomes" id="UP001055439">
    <property type="component" value="Chromosome 10"/>
</dbReference>
<reference evidence="3" key="1">
    <citation type="submission" date="2022-05" db="EMBL/GenBank/DDBJ databases">
        <title>The Musa troglodytarum L. genome provides insights into the mechanism of non-climacteric behaviour and enrichment of carotenoids.</title>
        <authorList>
            <person name="Wang J."/>
        </authorList>
    </citation>
    <scope>NUCLEOTIDE SEQUENCE</scope>
    <source>
        <tissue evidence="3">Leaf</tissue>
    </source>
</reference>
<evidence type="ECO:0000313" key="4">
    <source>
        <dbReference type="Proteomes" id="UP001055439"/>
    </source>
</evidence>
<evidence type="ECO:0000313" key="3">
    <source>
        <dbReference type="EMBL" id="URD77120.1"/>
    </source>
</evidence>
<dbReference type="PANTHER" id="PTHR33565:SF1">
    <property type="entry name" value="DORMANCY-ASSOCIATED PROTEIN HOMOLOG 3"/>
    <property type="match status" value="1"/>
</dbReference>
<keyword evidence="4" id="KW-1185">Reference proteome</keyword>
<sequence length="218" mass="23756">MAWGRRWNHHNHAVKMKNLVRCVSHRKEPMPFILVEAMLIPCLRRSGLLATELSSGAVPSYRRRIMGLLDKLWDDTLAGPRPETGLGRLRKHSSFCFRSNSGGKEGAAAGGGIAGSDTGGGDEVAVRVTRSIMIKRPAGCPSPGNATPPASPAGSTPPISPFSGLTECFPGVTNQGAGSGTDLEGNHRLMHMKEWDEEEEWWASEHRMLLLLMRFELC</sequence>
<accession>A0A9E7EHW3</accession>
<gene>
    <name evidence="3" type="ORF">MUK42_02356</name>
</gene>
<organism evidence="3 4">
    <name type="scientific">Musa troglodytarum</name>
    <name type="common">fe'i banana</name>
    <dbReference type="NCBI Taxonomy" id="320322"/>
    <lineage>
        <taxon>Eukaryota</taxon>
        <taxon>Viridiplantae</taxon>
        <taxon>Streptophyta</taxon>
        <taxon>Embryophyta</taxon>
        <taxon>Tracheophyta</taxon>
        <taxon>Spermatophyta</taxon>
        <taxon>Magnoliopsida</taxon>
        <taxon>Liliopsida</taxon>
        <taxon>Zingiberales</taxon>
        <taxon>Musaceae</taxon>
        <taxon>Musa</taxon>
    </lineage>
</organism>
<dbReference type="EMBL" id="CP097503">
    <property type="protein sequence ID" value="URD77120.1"/>
    <property type="molecule type" value="Genomic_DNA"/>
</dbReference>
<protein>
    <submittedName>
        <fullName evidence="3">Auxin-repressed protein</fullName>
    </submittedName>
</protein>
<dbReference type="PANTHER" id="PTHR33565">
    <property type="entry name" value="DORMANCY-ASSOCIATED PROTEIN 1"/>
    <property type="match status" value="1"/>
</dbReference>
<name>A0A9E7EHW3_9LILI</name>
<feature type="compositionally biased region" description="Low complexity" evidence="2">
    <location>
        <begin position="141"/>
        <end position="157"/>
    </location>
</feature>
<evidence type="ECO:0000256" key="2">
    <source>
        <dbReference type="SAM" id="MobiDB-lite"/>
    </source>
</evidence>
<dbReference type="AlphaFoldDB" id="A0A9E7EHW3"/>
<proteinExistence type="inferred from homology"/>
<feature type="region of interest" description="Disordered" evidence="2">
    <location>
        <begin position="137"/>
        <end position="157"/>
    </location>
</feature>
<dbReference type="Pfam" id="PF05564">
    <property type="entry name" value="Auxin_repressed"/>
    <property type="match status" value="1"/>
</dbReference>